<dbReference type="EMBL" id="JGYK01000001">
    <property type="protein sequence ID" value="KFI40532.1"/>
    <property type="molecule type" value="Genomic_DNA"/>
</dbReference>
<name>A0A086Z1Y2_9BIFI</name>
<evidence type="ECO:0000313" key="2">
    <source>
        <dbReference type="EMBL" id="KFI40532.1"/>
    </source>
</evidence>
<gene>
    <name evidence="2" type="ORF">BACT_1236</name>
</gene>
<keyword evidence="1" id="KW-1133">Transmembrane helix</keyword>
<dbReference type="AlphaFoldDB" id="A0A086Z1Y2"/>
<feature type="transmembrane region" description="Helical" evidence="1">
    <location>
        <begin position="360"/>
        <end position="376"/>
    </location>
</feature>
<feature type="transmembrane region" description="Helical" evidence="1">
    <location>
        <begin position="405"/>
        <end position="425"/>
    </location>
</feature>
<dbReference type="InterPro" id="IPR046062">
    <property type="entry name" value="DUF6020"/>
</dbReference>
<protein>
    <recommendedName>
        <fullName evidence="4">Glycosyltransferase RgtA/B/C/D-like domain-containing protein</fullName>
    </recommendedName>
</protein>
<feature type="transmembrane region" description="Helical" evidence="1">
    <location>
        <begin position="196"/>
        <end position="219"/>
    </location>
</feature>
<dbReference type="Pfam" id="PF19484">
    <property type="entry name" value="DUF6020"/>
    <property type="match status" value="1"/>
</dbReference>
<proteinExistence type="predicted"/>
<organism evidence="2 3">
    <name type="scientific">Bifidobacterium actinocoloniiforme DSM 22766</name>
    <dbReference type="NCBI Taxonomy" id="1437605"/>
    <lineage>
        <taxon>Bacteria</taxon>
        <taxon>Bacillati</taxon>
        <taxon>Actinomycetota</taxon>
        <taxon>Actinomycetes</taxon>
        <taxon>Bifidobacteriales</taxon>
        <taxon>Bifidobacteriaceae</taxon>
        <taxon>Bifidobacterium</taxon>
    </lineage>
</organism>
<dbReference type="eggNOG" id="ENOG5032VVG">
    <property type="taxonomic scope" value="Bacteria"/>
</dbReference>
<sequence length="674" mass="75406">MKRVPIRRYTSSIIVGILSTMALTLRSTSSAAFSNSSSFFSQSMDAVGVLGAVGSFSMMTGIGYIVYRIYPLLSVATIRVKVVNCILSAAIASSTILPRMAPDPSLERGSIQAQTHEQAMRSSTSFILCLALQVLALSMFVFAILCWLEDIAAKYMDRSKMEVSEQELQNVADPKSVSHKIWRILASFIDFTPKHILITTIIIFVCWMPVLIINGPAIIGVDAMVQLIQYKTGHVWDPMLMNELPGYRAQDHHPVFDTLLYGLFDQLGVFLGNEIAGMRVLIICQSLFAAFSLAVALAWIRRRTSLPDGAVVAILFFSALLPAFPMYMSIVLKDTTWLPFFVLWCVLFYECVYRVRKHERLTISLITAVVVFGIVGGLTKKTSVYVTGLSLLALALFAHKNRVRVALMALLPPILVAIVIPATLFSPLRIAPGGPQEAISVPMQQVAKVAIDKWPELSPKDKKAIEKVIDVKEAHQHWNRNSSDYVKHYAYRQDATKLDRTKFMAIWARLFFRYPGEYFKAALYLAIPFVVHDTYYYTSAVRCGWWEAGGRSLFPGYEECALSHGQKTIAVPLVSLLNKIPPFSLLGSEAVYVLWIPLVAMGFVVIRREYGKLLFTLPFVFTWLNLLALPAHQVRYSLGFLFCFALMIAVPFIREESRNTSIADDQVVSATLDE</sequence>
<feature type="transmembrane region" description="Helical" evidence="1">
    <location>
        <begin position="82"/>
        <end position="101"/>
    </location>
</feature>
<feature type="transmembrane region" description="Helical" evidence="1">
    <location>
        <begin position="336"/>
        <end position="353"/>
    </location>
</feature>
<feature type="transmembrane region" description="Helical" evidence="1">
    <location>
        <begin position="280"/>
        <end position="300"/>
    </location>
</feature>
<evidence type="ECO:0000256" key="1">
    <source>
        <dbReference type="SAM" id="Phobius"/>
    </source>
</evidence>
<feature type="transmembrane region" description="Helical" evidence="1">
    <location>
        <begin position="312"/>
        <end position="330"/>
    </location>
</feature>
<dbReference type="Proteomes" id="UP000029015">
    <property type="component" value="Unassembled WGS sequence"/>
</dbReference>
<keyword evidence="1" id="KW-0472">Membrane</keyword>
<feature type="transmembrane region" description="Helical" evidence="1">
    <location>
        <begin position="125"/>
        <end position="148"/>
    </location>
</feature>
<evidence type="ECO:0000313" key="3">
    <source>
        <dbReference type="Proteomes" id="UP000029015"/>
    </source>
</evidence>
<feature type="transmembrane region" description="Helical" evidence="1">
    <location>
        <begin position="46"/>
        <end position="70"/>
    </location>
</feature>
<feature type="transmembrane region" description="Helical" evidence="1">
    <location>
        <begin position="636"/>
        <end position="653"/>
    </location>
</feature>
<feature type="transmembrane region" description="Helical" evidence="1">
    <location>
        <begin position="613"/>
        <end position="630"/>
    </location>
</feature>
<comment type="caution">
    <text evidence="2">The sequence shown here is derived from an EMBL/GenBank/DDBJ whole genome shotgun (WGS) entry which is preliminary data.</text>
</comment>
<keyword evidence="3" id="KW-1185">Reference proteome</keyword>
<accession>A0A086Z1Y2</accession>
<keyword evidence="1" id="KW-0812">Transmembrane</keyword>
<reference evidence="2 3" key="1">
    <citation type="submission" date="2014-03" db="EMBL/GenBank/DDBJ databases">
        <title>Genomics of Bifidobacteria.</title>
        <authorList>
            <person name="Ventura M."/>
            <person name="Milani C."/>
            <person name="Lugli G.A."/>
        </authorList>
    </citation>
    <scope>NUCLEOTIDE SEQUENCE [LARGE SCALE GENOMIC DNA]</scope>
    <source>
        <strain evidence="2 3">DSM 22766</strain>
    </source>
</reference>
<feature type="transmembrane region" description="Helical" evidence="1">
    <location>
        <begin position="583"/>
        <end position="606"/>
    </location>
</feature>
<evidence type="ECO:0008006" key="4">
    <source>
        <dbReference type="Google" id="ProtNLM"/>
    </source>
</evidence>